<dbReference type="SUPFAM" id="SSF51230">
    <property type="entry name" value="Single hybrid motif"/>
    <property type="match status" value="1"/>
</dbReference>
<comment type="similarity">
    <text evidence="1 3">Belongs to the GcvH family.</text>
</comment>
<dbReference type="PROSITE" id="PS50968">
    <property type="entry name" value="BIOTINYL_LIPOYL"/>
    <property type="match status" value="1"/>
</dbReference>
<dbReference type="NCBIfam" id="TIGR00527">
    <property type="entry name" value="gcvH"/>
    <property type="match status" value="1"/>
</dbReference>
<dbReference type="GO" id="GO:0019464">
    <property type="term" value="P:glycine decarboxylation via glycine cleavage system"/>
    <property type="evidence" value="ECO:0007669"/>
    <property type="project" value="UniProtKB-UniRule"/>
</dbReference>
<comment type="function">
    <text evidence="3">The glycine cleavage system catalyzes the degradation of glycine. The H protein shuttles the methylamine group of glycine from the P protein to the T protein.</text>
</comment>
<dbReference type="CDD" id="cd06848">
    <property type="entry name" value="GCS_H"/>
    <property type="match status" value="1"/>
</dbReference>
<dbReference type="InterPro" id="IPR000089">
    <property type="entry name" value="Biotin_lipoyl"/>
</dbReference>
<proteinExistence type="inferred from homology"/>
<dbReference type="Gene3D" id="2.40.50.100">
    <property type="match status" value="1"/>
</dbReference>
<dbReference type="GO" id="GO:0005960">
    <property type="term" value="C:glycine cleavage complex"/>
    <property type="evidence" value="ECO:0007669"/>
    <property type="project" value="InterPro"/>
</dbReference>
<name>S0FWH9_9BACT</name>
<dbReference type="InterPro" id="IPR003016">
    <property type="entry name" value="2-oxoA_DH_lipoyl-BS"/>
</dbReference>
<sequence length="132" mass="14646">MKDINELNLPEDVKYTKDHEWAKADGDTVTIGINDYAQDQLGEIVFVEMPAVGDSFSAEDEFGSVESVKAVSEMYMPISGEIVAINEDLEDAPENVNEDCYQSGWIIKVKPSDLSEMDALMDKAAYLEMLKG</sequence>
<evidence type="ECO:0000256" key="3">
    <source>
        <dbReference type="HAMAP-Rule" id="MF_00272"/>
    </source>
</evidence>
<dbReference type="OrthoDB" id="9796712at2"/>
<dbReference type="PANTHER" id="PTHR11715:SF3">
    <property type="entry name" value="GLYCINE CLEAVAGE SYSTEM H PROTEIN-RELATED"/>
    <property type="match status" value="1"/>
</dbReference>
<evidence type="ECO:0000256" key="1">
    <source>
        <dbReference type="ARBA" id="ARBA00009249"/>
    </source>
</evidence>
<evidence type="ECO:0000259" key="5">
    <source>
        <dbReference type="PROSITE" id="PS50968"/>
    </source>
</evidence>
<feature type="modified residue" description="N6-lipoyllysine" evidence="3 4">
    <location>
        <position position="69"/>
    </location>
</feature>
<dbReference type="PANTHER" id="PTHR11715">
    <property type="entry name" value="GLYCINE CLEAVAGE SYSTEM H PROTEIN"/>
    <property type="match status" value="1"/>
</dbReference>
<dbReference type="Pfam" id="PF01597">
    <property type="entry name" value="GCV_H"/>
    <property type="match status" value="1"/>
</dbReference>
<dbReference type="NCBIfam" id="NF002270">
    <property type="entry name" value="PRK01202.1"/>
    <property type="match status" value="1"/>
</dbReference>
<comment type="subunit">
    <text evidence="3">The glycine cleavage system is composed of four proteins: P, T, L and H.</text>
</comment>
<keyword evidence="2 3" id="KW-0450">Lipoyl</keyword>
<dbReference type="EMBL" id="APJX01000005">
    <property type="protein sequence ID" value="EMS79423.1"/>
    <property type="molecule type" value="Genomic_DNA"/>
</dbReference>
<gene>
    <name evidence="3 6" type="primary">gcvH</name>
    <name evidence="6" type="ORF">Dpo_5c03500</name>
</gene>
<comment type="cofactor">
    <cofactor evidence="3">
        <name>(R)-lipoate</name>
        <dbReference type="ChEBI" id="CHEBI:83088"/>
    </cofactor>
    <text evidence="3">Binds 1 lipoyl cofactor covalently.</text>
</comment>
<dbReference type="PROSITE" id="PS00189">
    <property type="entry name" value="LIPOYL"/>
    <property type="match status" value="1"/>
</dbReference>
<dbReference type="InterPro" id="IPR002930">
    <property type="entry name" value="GCV_H"/>
</dbReference>
<evidence type="ECO:0000256" key="4">
    <source>
        <dbReference type="PIRSR" id="PIRSR617453-50"/>
    </source>
</evidence>
<organism evidence="6 7">
    <name type="scientific">Desulfotignum phosphitoxidans DSM 13687</name>
    <dbReference type="NCBI Taxonomy" id="1286635"/>
    <lineage>
        <taxon>Bacteria</taxon>
        <taxon>Pseudomonadati</taxon>
        <taxon>Thermodesulfobacteriota</taxon>
        <taxon>Desulfobacteria</taxon>
        <taxon>Desulfobacterales</taxon>
        <taxon>Desulfobacteraceae</taxon>
        <taxon>Desulfotignum</taxon>
    </lineage>
</organism>
<dbReference type="GO" id="GO:0009249">
    <property type="term" value="P:protein lipoylation"/>
    <property type="evidence" value="ECO:0007669"/>
    <property type="project" value="TreeGrafter"/>
</dbReference>
<accession>S0FWH9</accession>
<dbReference type="Proteomes" id="UP000014216">
    <property type="component" value="Unassembled WGS sequence"/>
</dbReference>
<dbReference type="GO" id="GO:0005829">
    <property type="term" value="C:cytosol"/>
    <property type="evidence" value="ECO:0007669"/>
    <property type="project" value="TreeGrafter"/>
</dbReference>
<reference evidence="6 7" key="1">
    <citation type="journal article" date="2013" name="Genome Announc.">
        <title>Draft Genome Sequence of Desulfotignum phosphitoxidans DSM 13687 Strain FiPS-3.</title>
        <authorList>
            <person name="Poehlein A."/>
            <person name="Daniel R."/>
            <person name="Simeonova D.D."/>
        </authorList>
    </citation>
    <scope>NUCLEOTIDE SEQUENCE [LARGE SCALE GENOMIC DNA]</scope>
    <source>
        <strain evidence="6 7">DSM 13687</strain>
    </source>
</reference>
<dbReference type="HAMAP" id="MF_00272">
    <property type="entry name" value="GcvH"/>
    <property type="match status" value="1"/>
</dbReference>
<dbReference type="InterPro" id="IPR011053">
    <property type="entry name" value="Single_hybrid_motif"/>
</dbReference>
<evidence type="ECO:0000256" key="2">
    <source>
        <dbReference type="ARBA" id="ARBA00022823"/>
    </source>
</evidence>
<dbReference type="InterPro" id="IPR033753">
    <property type="entry name" value="GCV_H/Fam206"/>
</dbReference>
<protein>
    <recommendedName>
        <fullName evidence="3">Glycine cleavage system H protein</fullName>
    </recommendedName>
</protein>
<feature type="domain" description="Lipoyl-binding" evidence="5">
    <location>
        <begin position="28"/>
        <end position="110"/>
    </location>
</feature>
<dbReference type="InterPro" id="IPR017453">
    <property type="entry name" value="GCV_H_sub"/>
</dbReference>
<dbReference type="AlphaFoldDB" id="S0FWH9"/>
<dbReference type="PATRIC" id="fig|1286635.3.peg.2827"/>
<keyword evidence="7" id="KW-1185">Reference proteome</keyword>
<evidence type="ECO:0000313" key="6">
    <source>
        <dbReference type="EMBL" id="EMS79423.1"/>
    </source>
</evidence>
<comment type="caution">
    <text evidence="6">The sequence shown here is derived from an EMBL/GenBank/DDBJ whole genome shotgun (WGS) entry which is preliminary data.</text>
</comment>
<evidence type="ECO:0000313" key="7">
    <source>
        <dbReference type="Proteomes" id="UP000014216"/>
    </source>
</evidence>
<dbReference type="RefSeq" id="WP_006966571.1">
    <property type="nucleotide sequence ID" value="NZ_APJX01000005.1"/>
</dbReference>